<keyword evidence="2" id="KW-1185">Reference proteome</keyword>
<organism evidence="1 2">
    <name type="scientific">Glycomyces harbinensis</name>
    <dbReference type="NCBI Taxonomy" id="58114"/>
    <lineage>
        <taxon>Bacteria</taxon>
        <taxon>Bacillati</taxon>
        <taxon>Actinomycetota</taxon>
        <taxon>Actinomycetes</taxon>
        <taxon>Glycomycetales</taxon>
        <taxon>Glycomycetaceae</taxon>
        <taxon>Glycomyces</taxon>
    </lineage>
</organism>
<evidence type="ECO:0000313" key="1">
    <source>
        <dbReference type="EMBL" id="SDD56258.1"/>
    </source>
</evidence>
<accession>A0A1G6VRQ8</accession>
<gene>
    <name evidence="1" type="ORF">SAMN05216270_10594</name>
</gene>
<dbReference type="STRING" id="58114.SAMN05216270_10594"/>
<sequence length="40" mass="4452">MPRVGLLITCDALYPETPRAVVRFLERLGCEVGFPAAWTC</sequence>
<evidence type="ECO:0000313" key="2">
    <source>
        <dbReference type="Proteomes" id="UP000198949"/>
    </source>
</evidence>
<dbReference type="AlphaFoldDB" id="A0A1G6VRQ8"/>
<dbReference type="Proteomes" id="UP000198949">
    <property type="component" value="Unassembled WGS sequence"/>
</dbReference>
<dbReference type="EMBL" id="FNAD01000005">
    <property type="protein sequence ID" value="SDD56258.1"/>
    <property type="molecule type" value="Genomic_DNA"/>
</dbReference>
<name>A0A1G6VRQ8_9ACTN</name>
<protein>
    <submittedName>
        <fullName evidence="1">L-lactate dehydrogenase complex protein LldE</fullName>
    </submittedName>
</protein>
<proteinExistence type="predicted"/>
<reference evidence="2" key="1">
    <citation type="submission" date="2016-10" db="EMBL/GenBank/DDBJ databases">
        <authorList>
            <person name="Varghese N."/>
            <person name="Submissions S."/>
        </authorList>
    </citation>
    <scope>NUCLEOTIDE SEQUENCE [LARGE SCALE GENOMIC DNA]</scope>
    <source>
        <strain evidence="2">CGMCC 4.3516</strain>
    </source>
</reference>